<sequence length="61" mass="7181">MELLPLHSCFRTAGLRQTPLSLSIPHGTLLYYLPLFCTEWQLYVWYKCGMMIMKCEERGIP</sequence>
<dbReference type="AlphaFoldDB" id="A0A0D8J4H4"/>
<organism evidence="1 2">
    <name type="scientific">Ruthenibacterium lactatiformans</name>
    <dbReference type="NCBI Taxonomy" id="1550024"/>
    <lineage>
        <taxon>Bacteria</taxon>
        <taxon>Bacillati</taxon>
        <taxon>Bacillota</taxon>
        <taxon>Clostridia</taxon>
        <taxon>Eubacteriales</taxon>
        <taxon>Oscillospiraceae</taxon>
        <taxon>Ruthenibacterium</taxon>
    </lineage>
</organism>
<name>A0A0D8J4H4_9FIRM</name>
<dbReference type="EMBL" id="JXXK01000001">
    <property type="protein sequence ID" value="KJF41431.1"/>
    <property type="molecule type" value="Genomic_DNA"/>
</dbReference>
<gene>
    <name evidence="1" type="ORF">TQ39_01025</name>
</gene>
<evidence type="ECO:0000313" key="1">
    <source>
        <dbReference type="EMBL" id="KJF41431.1"/>
    </source>
</evidence>
<accession>A0A0D8J4H4</accession>
<comment type="caution">
    <text evidence="1">The sequence shown here is derived from an EMBL/GenBank/DDBJ whole genome shotgun (WGS) entry which is preliminary data.</text>
</comment>
<proteinExistence type="predicted"/>
<reference evidence="1" key="1">
    <citation type="submission" date="2015-02" db="EMBL/GenBank/DDBJ databases">
        <title>A novel member of the family Ruminococcaceae isolated from human feces.</title>
        <authorList>
            <person name="Shkoporov A.N."/>
            <person name="Chaplin A.V."/>
            <person name="Motuzova O.V."/>
            <person name="Kafarskaia L.I."/>
            <person name="Khokhlova E.V."/>
            <person name="Efimov B.A."/>
        </authorList>
    </citation>
    <scope>NUCLEOTIDE SEQUENCE [LARGE SCALE GENOMIC DNA]</scope>
    <source>
        <strain evidence="1">585-1</strain>
    </source>
</reference>
<dbReference type="Proteomes" id="UP000032483">
    <property type="component" value="Unassembled WGS sequence"/>
</dbReference>
<evidence type="ECO:0000313" key="2">
    <source>
        <dbReference type="Proteomes" id="UP000032483"/>
    </source>
</evidence>
<keyword evidence="2" id="KW-1185">Reference proteome</keyword>
<protein>
    <submittedName>
        <fullName evidence="1">Uncharacterized protein</fullName>
    </submittedName>
</protein>